<dbReference type="PANTHER" id="PTHR39267:SF1">
    <property type="entry name" value="SURVIVAL MOTOR NEURON PROTEIN"/>
    <property type="match status" value="1"/>
</dbReference>
<dbReference type="Proteomes" id="UP000001628">
    <property type="component" value="Unassembled WGS sequence"/>
</dbReference>
<dbReference type="Pfam" id="PF20635">
    <property type="entry name" value="SMN_YG-box"/>
    <property type="match status" value="1"/>
</dbReference>
<dbReference type="GO" id="GO:0008380">
    <property type="term" value="P:RNA splicing"/>
    <property type="evidence" value="ECO:0007669"/>
    <property type="project" value="UniProtKB-KW"/>
</dbReference>
<dbReference type="InterPro" id="IPR040424">
    <property type="entry name" value="Smn1"/>
</dbReference>
<evidence type="ECO:0000256" key="3">
    <source>
        <dbReference type="ARBA" id="ARBA00022664"/>
    </source>
</evidence>
<protein>
    <recommendedName>
        <fullName evidence="7">Survival Motor Neuron Gemin2-binding domain-containing protein</fullName>
    </recommendedName>
</protein>
<feature type="domain" description="Survival Motor Neuron Gemin2-binding" evidence="7">
    <location>
        <begin position="15"/>
        <end position="34"/>
    </location>
</feature>
<dbReference type="eggNOG" id="KOG4327">
    <property type="taxonomic scope" value="Eukaryota"/>
</dbReference>
<sequence>MGKRKRPKRKLLTQEEIWDDSALIQSWDDAVEEYNLYHSIQARGENVDDVLREEEARARAAEVEDGQQAVGESQPHVDTDAEPKPDQGVNGGEMEMPPAYLHGKQDEMEAPSTQAQPEVNHTASGWFANMPQLVAQGGGDAAGADEGLKNLMMAWYYAGYYTGLYEGQQRSNQRS</sequence>
<comment type="similarity">
    <text evidence="2">Belongs to the SMN family.</text>
</comment>
<dbReference type="InterPro" id="IPR047313">
    <property type="entry name" value="SMN_C"/>
</dbReference>
<dbReference type="STRING" id="502780.C1GC23"/>
<reference evidence="8 9" key="1">
    <citation type="journal article" date="2011" name="PLoS Genet.">
        <title>Comparative genomic analysis of human fungal pathogens causing paracoccidioidomycosis.</title>
        <authorList>
            <person name="Desjardins C.A."/>
            <person name="Champion M.D."/>
            <person name="Holder J.W."/>
            <person name="Muszewska A."/>
            <person name="Goldberg J."/>
            <person name="Bailao A.M."/>
            <person name="Brigido M.M."/>
            <person name="Ferreira M.E."/>
            <person name="Garcia A.M."/>
            <person name="Grynberg M."/>
            <person name="Gujja S."/>
            <person name="Heiman D.I."/>
            <person name="Henn M.R."/>
            <person name="Kodira C.D."/>
            <person name="Leon-Narvaez H."/>
            <person name="Longo L.V."/>
            <person name="Ma L.J."/>
            <person name="Malavazi I."/>
            <person name="Matsuo A.L."/>
            <person name="Morais F.V."/>
            <person name="Pereira M."/>
            <person name="Rodriguez-Brito S."/>
            <person name="Sakthikumar S."/>
            <person name="Salem-Izacc S.M."/>
            <person name="Sykes S.M."/>
            <person name="Teixeira M.M."/>
            <person name="Vallejo M.C."/>
            <person name="Walter M.E."/>
            <person name="Yandava C."/>
            <person name="Young S."/>
            <person name="Zeng Q."/>
            <person name="Zucker J."/>
            <person name="Felipe M.S."/>
            <person name="Goldman G.H."/>
            <person name="Haas B.J."/>
            <person name="McEwen J.G."/>
            <person name="Nino-Vega G."/>
            <person name="Puccia R."/>
            <person name="San-Blas G."/>
            <person name="Soares C.M."/>
            <person name="Birren B.W."/>
            <person name="Cuomo C.A."/>
        </authorList>
    </citation>
    <scope>NUCLEOTIDE SEQUENCE [LARGE SCALE GENOMIC DNA]</scope>
    <source>
        <strain evidence="8 9">Pb18</strain>
    </source>
</reference>
<comment type="subcellular location">
    <subcellularLocation>
        <location evidence="1">Nucleus</location>
    </subcellularLocation>
</comment>
<dbReference type="VEuPathDB" id="FungiDB:PADG_04545"/>
<dbReference type="Pfam" id="PF20636">
    <property type="entry name" value="SMN_G2-BD"/>
    <property type="match status" value="1"/>
</dbReference>
<evidence type="ECO:0000256" key="5">
    <source>
        <dbReference type="ARBA" id="ARBA00023242"/>
    </source>
</evidence>
<dbReference type="OrthoDB" id="197400at2759"/>
<dbReference type="RefSeq" id="XP_010760292.1">
    <property type="nucleotide sequence ID" value="XM_010761990.1"/>
</dbReference>
<dbReference type="HOGENOM" id="CLU_093937_1_0_1"/>
<dbReference type="OMA" id="MMSWYFA"/>
<evidence type="ECO:0000256" key="6">
    <source>
        <dbReference type="SAM" id="MobiDB-lite"/>
    </source>
</evidence>
<dbReference type="GO" id="GO:0005634">
    <property type="term" value="C:nucleus"/>
    <property type="evidence" value="ECO:0007669"/>
    <property type="project" value="UniProtKB-SubCell"/>
</dbReference>
<dbReference type="EMBL" id="KN275961">
    <property type="protein sequence ID" value="EEH48466.1"/>
    <property type="molecule type" value="Genomic_DNA"/>
</dbReference>
<dbReference type="InParanoid" id="C1GC23"/>
<gene>
    <name evidence="8" type="ORF">PADG_04545</name>
</gene>
<dbReference type="CDD" id="cd22852">
    <property type="entry name" value="SMN_C"/>
    <property type="match status" value="1"/>
</dbReference>
<keyword evidence="3" id="KW-0507">mRNA processing</keyword>
<accession>C1GC23</accession>
<evidence type="ECO:0000256" key="4">
    <source>
        <dbReference type="ARBA" id="ARBA00023187"/>
    </source>
</evidence>
<keyword evidence="9" id="KW-1185">Reference proteome</keyword>
<dbReference type="CDD" id="cd22851">
    <property type="entry name" value="SMN_N"/>
    <property type="match status" value="1"/>
</dbReference>
<dbReference type="GeneID" id="22583645"/>
<evidence type="ECO:0000259" key="7">
    <source>
        <dbReference type="Pfam" id="PF20636"/>
    </source>
</evidence>
<evidence type="ECO:0000256" key="2">
    <source>
        <dbReference type="ARBA" id="ARBA00005371"/>
    </source>
</evidence>
<keyword evidence="5" id="KW-0539">Nucleus</keyword>
<dbReference type="PANTHER" id="PTHR39267">
    <property type="entry name" value="SURVIVAL MOTOR NEURON-LIKE PROTEIN 1"/>
    <property type="match status" value="1"/>
</dbReference>
<proteinExistence type="inferred from homology"/>
<feature type="region of interest" description="Disordered" evidence="6">
    <location>
        <begin position="58"/>
        <end position="100"/>
    </location>
</feature>
<keyword evidence="4" id="KW-0508">mRNA splicing</keyword>
<dbReference type="InterPro" id="IPR049481">
    <property type="entry name" value="SMN_G2-BD"/>
</dbReference>
<name>C1GC23_PARBD</name>
<evidence type="ECO:0000313" key="9">
    <source>
        <dbReference type="Proteomes" id="UP000001628"/>
    </source>
</evidence>
<dbReference type="KEGG" id="pbn:PADG_04545"/>
<organism evidence="8 9">
    <name type="scientific">Paracoccidioides brasiliensis (strain Pb18)</name>
    <dbReference type="NCBI Taxonomy" id="502780"/>
    <lineage>
        <taxon>Eukaryota</taxon>
        <taxon>Fungi</taxon>
        <taxon>Dikarya</taxon>
        <taxon>Ascomycota</taxon>
        <taxon>Pezizomycotina</taxon>
        <taxon>Eurotiomycetes</taxon>
        <taxon>Eurotiomycetidae</taxon>
        <taxon>Onygenales</taxon>
        <taxon>Ajellomycetaceae</taxon>
        <taxon>Paracoccidioides</taxon>
    </lineage>
</organism>
<dbReference type="GO" id="GO:0006397">
    <property type="term" value="P:mRNA processing"/>
    <property type="evidence" value="ECO:0007669"/>
    <property type="project" value="UniProtKB-KW"/>
</dbReference>
<dbReference type="AlphaFoldDB" id="C1GC23"/>
<feature type="compositionally biased region" description="Basic and acidic residues" evidence="6">
    <location>
        <begin position="75"/>
        <end position="85"/>
    </location>
</feature>
<evidence type="ECO:0000313" key="8">
    <source>
        <dbReference type="EMBL" id="EEH48466.1"/>
    </source>
</evidence>
<evidence type="ECO:0000256" key="1">
    <source>
        <dbReference type="ARBA" id="ARBA00004123"/>
    </source>
</evidence>